<dbReference type="InterPro" id="IPR020097">
    <property type="entry name" value="PsdUridine_synth_TruA_a/b_dom"/>
</dbReference>
<evidence type="ECO:0000256" key="2">
    <source>
        <dbReference type="ARBA" id="ARBA00022694"/>
    </source>
</evidence>
<dbReference type="InterPro" id="IPR020103">
    <property type="entry name" value="PsdUridine_synth_cat_dom_sf"/>
</dbReference>
<dbReference type="InterPro" id="IPR041707">
    <property type="entry name" value="Pus3-like"/>
</dbReference>
<evidence type="ECO:0000256" key="3">
    <source>
        <dbReference type="ARBA" id="ARBA00023235"/>
    </source>
</evidence>
<reference evidence="6" key="1">
    <citation type="journal article" date="2014" name="Genome Announc.">
        <title>De novo whole-genome sequence and genome annotation of Lichtheimia ramosa.</title>
        <authorList>
            <person name="Linde J."/>
            <person name="Schwartze V."/>
            <person name="Binder U."/>
            <person name="Lass-Florl C."/>
            <person name="Voigt K."/>
            <person name="Horn F."/>
        </authorList>
    </citation>
    <scope>NUCLEOTIDE SEQUENCE</scope>
    <source>
        <strain evidence="6">JMRC FSU:6197</strain>
    </source>
</reference>
<feature type="compositionally biased region" description="Basic residues" evidence="4">
    <location>
        <begin position="417"/>
        <end position="426"/>
    </location>
</feature>
<proteinExistence type="inferred from homology"/>
<dbReference type="CDD" id="cd02569">
    <property type="entry name" value="PseudoU_synth_ScPus3"/>
    <property type="match status" value="1"/>
</dbReference>
<evidence type="ECO:0000256" key="1">
    <source>
        <dbReference type="ARBA" id="ARBA00009375"/>
    </source>
</evidence>
<dbReference type="HAMAP" id="MF_00171">
    <property type="entry name" value="TruA"/>
    <property type="match status" value="1"/>
</dbReference>
<dbReference type="PANTHER" id="PTHR11142:SF5">
    <property type="entry name" value="TRNA PSEUDOURIDINE(38_39) SYNTHASE"/>
    <property type="match status" value="1"/>
</dbReference>
<feature type="region of interest" description="Disordered" evidence="4">
    <location>
        <begin position="404"/>
        <end position="458"/>
    </location>
</feature>
<comment type="similarity">
    <text evidence="1">Belongs to the tRNA pseudouridine synthase TruA family.</text>
</comment>
<dbReference type="GO" id="GO:0005634">
    <property type="term" value="C:nucleus"/>
    <property type="evidence" value="ECO:0007669"/>
    <property type="project" value="EnsemblFungi"/>
</dbReference>
<dbReference type="SUPFAM" id="SSF55120">
    <property type="entry name" value="Pseudouridine synthase"/>
    <property type="match status" value="1"/>
</dbReference>
<feature type="compositionally biased region" description="Low complexity" evidence="4">
    <location>
        <begin position="428"/>
        <end position="448"/>
    </location>
</feature>
<dbReference type="PANTHER" id="PTHR11142">
    <property type="entry name" value="PSEUDOURIDYLATE SYNTHASE"/>
    <property type="match status" value="1"/>
</dbReference>
<dbReference type="AlphaFoldDB" id="A0A077WKK8"/>
<feature type="compositionally biased region" description="Basic and acidic residues" evidence="4">
    <location>
        <begin position="404"/>
        <end position="416"/>
    </location>
</feature>
<gene>
    <name evidence="6" type="ORF">LRAMOSA02229</name>
</gene>
<dbReference type="FunFam" id="3.30.70.580:FF:000007">
    <property type="entry name" value="tRNA pseudouridine synthase"/>
    <property type="match status" value="1"/>
</dbReference>
<protein>
    <recommendedName>
        <fullName evidence="5">Pseudouridine synthase I TruA alpha/beta domain-containing protein</fullName>
    </recommendedName>
</protein>
<name>A0A077WKK8_9FUNG</name>
<keyword evidence="3" id="KW-0413">Isomerase</keyword>
<organism evidence="6">
    <name type="scientific">Lichtheimia ramosa</name>
    <dbReference type="NCBI Taxonomy" id="688394"/>
    <lineage>
        <taxon>Eukaryota</taxon>
        <taxon>Fungi</taxon>
        <taxon>Fungi incertae sedis</taxon>
        <taxon>Mucoromycota</taxon>
        <taxon>Mucoromycotina</taxon>
        <taxon>Mucoromycetes</taxon>
        <taxon>Mucorales</taxon>
        <taxon>Lichtheimiaceae</taxon>
        <taxon>Lichtheimia</taxon>
    </lineage>
</organism>
<feature type="domain" description="Pseudouridine synthase I TruA alpha/beta" evidence="5">
    <location>
        <begin position="200"/>
        <end position="315"/>
    </location>
</feature>
<dbReference type="InterPro" id="IPR020095">
    <property type="entry name" value="PsdUridine_synth_TruA_C"/>
</dbReference>
<dbReference type="GO" id="GO:1990481">
    <property type="term" value="P:mRNA pseudouridine synthesis"/>
    <property type="evidence" value="ECO:0007669"/>
    <property type="project" value="EnsemblFungi"/>
</dbReference>
<dbReference type="Gene3D" id="3.30.70.660">
    <property type="entry name" value="Pseudouridine synthase I, catalytic domain, C-terminal subdomain"/>
    <property type="match status" value="1"/>
</dbReference>
<evidence type="ECO:0000256" key="4">
    <source>
        <dbReference type="SAM" id="MobiDB-lite"/>
    </source>
</evidence>
<dbReference type="InterPro" id="IPR020094">
    <property type="entry name" value="TruA/RsuA/RluB/E/F_N"/>
</dbReference>
<accession>A0A077WKK8</accession>
<evidence type="ECO:0000259" key="5">
    <source>
        <dbReference type="Pfam" id="PF01416"/>
    </source>
</evidence>
<keyword evidence="2" id="KW-0819">tRNA processing</keyword>
<dbReference type="GO" id="GO:0003723">
    <property type="term" value="F:RNA binding"/>
    <property type="evidence" value="ECO:0007669"/>
    <property type="project" value="InterPro"/>
</dbReference>
<dbReference type="InterPro" id="IPR001406">
    <property type="entry name" value="PsdUridine_synth_TruA"/>
</dbReference>
<dbReference type="GO" id="GO:0031119">
    <property type="term" value="P:tRNA pseudouridine synthesis"/>
    <property type="evidence" value="ECO:0007669"/>
    <property type="project" value="EnsemblFungi"/>
</dbReference>
<dbReference type="Gene3D" id="3.30.70.580">
    <property type="entry name" value="Pseudouridine synthase I, catalytic domain, N-terminal subdomain"/>
    <property type="match status" value="1"/>
</dbReference>
<sequence length="458" mass="52434">MFQRFLRRYTTNTMSRYENWTREQLLERIAALESSTNVPSKRSIDGKPRKEQRPFDMSKYSQRHIALKVAYLGWNYMGFAAQGNEEAVPTVEGRLFQALQNCRLIVDPDQCQFSRCGRTDKGVSGLGQVVSLRVRSNLPQKTEEIPYVETINRLLPDDIRILAWAPVSDTFNSRFDCRSRTYKYFFPRGKLDLDLMRQGASYFIGEHDFRNFCKLDPSKNITNYKRTVLSLDIRPVAPPALGASDSTGFFEVELKGTAFLWHQVRCIMSILFLVGQKLERPEIIQDLLNVSKIESRPDYPMASELPLLLYDCEFDGLDWKYAGNGDAVSTGTPVRIYQHWQDLWAEHMTRTLLCQTFMASMRGYPVESGSNTLASYLETHQDNPPSVVLGGGKEVRSSRYKKLLDRPRCDSDQVKKEKYRAKKKQKTITDTTSTPSSSTTTTTTAPTPNNDNPVDEKQ</sequence>
<dbReference type="EMBL" id="LK023324">
    <property type="protein sequence ID" value="CDS08281.1"/>
    <property type="molecule type" value="Genomic_DNA"/>
</dbReference>
<dbReference type="NCBIfam" id="TIGR00071">
    <property type="entry name" value="hisT_truA"/>
    <property type="match status" value="1"/>
</dbReference>
<dbReference type="GO" id="GO:0005737">
    <property type="term" value="C:cytoplasm"/>
    <property type="evidence" value="ECO:0007669"/>
    <property type="project" value="EnsemblFungi"/>
</dbReference>
<evidence type="ECO:0000313" key="6">
    <source>
        <dbReference type="EMBL" id="CDS08281.1"/>
    </source>
</evidence>
<dbReference type="Pfam" id="PF01416">
    <property type="entry name" value="PseudoU_synth_1"/>
    <property type="match status" value="1"/>
</dbReference>
<dbReference type="GO" id="GO:0009982">
    <property type="term" value="F:pseudouridine synthase activity"/>
    <property type="evidence" value="ECO:0007669"/>
    <property type="project" value="EnsemblFungi"/>
</dbReference>
<dbReference type="OrthoDB" id="25767at2759"/>